<dbReference type="Proteomes" id="UP001341840">
    <property type="component" value="Unassembled WGS sequence"/>
</dbReference>
<reference evidence="2 3" key="1">
    <citation type="journal article" date="2023" name="Plants (Basel)">
        <title>Bridging the Gap: Combining Genomics and Transcriptomics Approaches to Understand Stylosanthes scabra, an Orphan Legume from the Brazilian Caatinga.</title>
        <authorList>
            <person name="Ferreira-Neto J.R.C."/>
            <person name="da Silva M.D."/>
            <person name="Binneck E."/>
            <person name="de Melo N.F."/>
            <person name="da Silva R.H."/>
            <person name="de Melo A.L.T.M."/>
            <person name="Pandolfi V."/>
            <person name="Bustamante F.O."/>
            <person name="Brasileiro-Vidal A.C."/>
            <person name="Benko-Iseppon A.M."/>
        </authorList>
    </citation>
    <scope>NUCLEOTIDE SEQUENCE [LARGE SCALE GENOMIC DNA]</scope>
    <source>
        <tissue evidence="2">Leaves</tissue>
    </source>
</reference>
<organism evidence="2 3">
    <name type="scientific">Stylosanthes scabra</name>
    <dbReference type="NCBI Taxonomy" id="79078"/>
    <lineage>
        <taxon>Eukaryota</taxon>
        <taxon>Viridiplantae</taxon>
        <taxon>Streptophyta</taxon>
        <taxon>Embryophyta</taxon>
        <taxon>Tracheophyta</taxon>
        <taxon>Spermatophyta</taxon>
        <taxon>Magnoliopsida</taxon>
        <taxon>eudicotyledons</taxon>
        <taxon>Gunneridae</taxon>
        <taxon>Pentapetalae</taxon>
        <taxon>rosids</taxon>
        <taxon>fabids</taxon>
        <taxon>Fabales</taxon>
        <taxon>Fabaceae</taxon>
        <taxon>Papilionoideae</taxon>
        <taxon>50 kb inversion clade</taxon>
        <taxon>dalbergioids sensu lato</taxon>
        <taxon>Dalbergieae</taxon>
        <taxon>Pterocarpus clade</taxon>
        <taxon>Stylosanthes</taxon>
    </lineage>
</organism>
<proteinExistence type="predicted"/>
<feature type="transmembrane region" description="Helical" evidence="1">
    <location>
        <begin position="24"/>
        <end position="50"/>
    </location>
</feature>
<keyword evidence="1" id="KW-0812">Transmembrane</keyword>
<name>A0ABU6VK47_9FABA</name>
<keyword evidence="3" id="KW-1185">Reference proteome</keyword>
<evidence type="ECO:0000256" key="1">
    <source>
        <dbReference type="SAM" id="Phobius"/>
    </source>
</evidence>
<keyword evidence="1" id="KW-1133">Transmembrane helix</keyword>
<gene>
    <name evidence="2" type="ORF">PIB30_055653</name>
</gene>
<feature type="transmembrane region" description="Helical" evidence="1">
    <location>
        <begin position="118"/>
        <end position="137"/>
    </location>
</feature>
<sequence>MPAAASRQEPPPFRKRRRLVQDSLAWLPIRPLYLFNIYFYFFCVSSAAWVSSARGTGAGVGSSGGQGAGGGRGITGRCFALHRTHVFIHIRQCSSESRELSTHTGDLILRLSLLTLPLFPIFLMALLQLLICLHLLCQLLTKESNLLLDV</sequence>
<accession>A0ABU6VK47</accession>
<dbReference type="EMBL" id="JASCZI010151471">
    <property type="protein sequence ID" value="MED6173050.1"/>
    <property type="molecule type" value="Genomic_DNA"/>
</dbReference>
<comment type="caution">
    <text evidence="2">The sequence shown here is derived from an EMBL/GenBank/DDBJ whole genome shotgun (WGS) entry which is preliminary data.</text>
</comment>
<keyword evidence="1" id="KW-0472">Membrane</keyword>
<evidence type="ECO:0000313" key="2">
    <source>
        <dbReference type="EMBL" id="MED6173050.1"/>
    </source>
</evidence>
<protein>
    <submittedName>
        <fullName evidence="2">Uncharacterized protein</fullName>
    </submittedName>
</protein>
<evidence type="ECO:0000313" key="3">
    <source>
        <dbReference type="Proteomes" id="UP001341840"/>
    </source>
</evidence>